<proteinExistence type="predicted"/>
<dbReference type="EMBL" id="JADCNM010000007">
    <property type="protein sequence ID" value="KAG0475459.1"/>
    <property type="molecule type" value="Genomic_DNA"/>
</dbReference>
<protein>
    <recommendedName>
        <fullName evidence="2">Aldehyde oxidase/xanthine dehydrogenase second molybdopterin binding domain-containing protein</fullName>
    </recommendedName>
</protein>
<dbReference type="InterPro" id="IPR016208">
    <property type="entry name" value="Ald_Oxase/xanthine_DH-like"/>
</dbReference>
<accession>A0A835QMT3</accession>
<dbReference type="EMBL" id="JADCNL010000007">
    <property type="protein sequence ID" value="KAG0473795.1"/>
    <property type="molecule type" value="Genomic_DNA"/>
</dbReference>
<evidence type="ECO:0000313" key="5">
    <source>
        <dbReference type="Proteomes" id="UP000636800"/>
    </source>
</evidence>
<dbReference type="Gene3D" id="3.30.365.10">
    <property type="entry name" value="Aldehyde oxidase/xanthine dehydrogenase, molybdopterin binding domain"/>
    <property type="match status" value="2"/>
</dbReference>
<keyword evidence="5" id="KW-1185">Reference proteome</keyword>
<sequence length="210" mass="22872">MDHWGTTSESSCEAVRLACNVLIDRLKPLKEMLQEQTGSVSWNDLILQARLQSVNLSASTYWVPDQGSMQYLNYGAAVSEVEVDVLTGRTTILRTDLIYDCGQSLNPAVDLGQIEGAFVQGIGFSLDIINSAFFPQKKIKALKISLTSNMLVDALDISRIIQGTAIVISSIGALCNKGSDQGGEQIGVHSSAWKNAHTSSNSMCLQPYRW</sequence>
<dbReference type="InterPro" id="IPR046867">
    <property type="entry name" value="AldOxase/xan_DH_MoCoBD2"/>
</dbReference>
<dbReference type="SUPFAM" id="SSF56003">
    <property type="entry name" value="Molybdenum cofactor-binding domain"/>
    <property type="match status" value="1"/>
</dbReference>
<dbReference type="Proteomes" id="UP000636800">
    <property type="component" value="Chromosome 7"/>
</dbReference>
<dbReference type="InterPro" id="IPR037165">
    <property type="entry name" value="AldOxase/xan_DH_Mopterin-bd_sf"/>
</dbReference>
<evidence type="ECO:0000259" key="2">
    <source>
        <dbReference type="Pfam" id="PF20256"/>
    </source>
</evidence>
<evidence type="ECO:0000313" key="6">
    <source>
        <dbReference type="Proteomes" id="UP000639772"/>
    </source>
</evidence>
<evidence type="ECO:0000256" key="1">
    <source>
        <dbReference type="ARBA" id="ARBA00022505"/>
    </source>
</evidence>
<dbReference type="PANTHER" id="PTHR11908:SF132">
    <property type="entry name" value="ALDEHYDE OXIDASE 1-RELATED"/>
    <property type="match status" value="1"/>
</dbReference>
<dbReference type="Proteomes" id="UP000639772">
    <property type="component" value="Chromosome 7"/>
</dbReference>
<dbReference type="GO" id="GO:0005506">
    <property type="term" value="F:iron ion binding"/>
    <property type="evidence" value="ECO:0007669"/>
    <property type="project" value="InterPro"/>
</dbReference>
<organism evidence="4 6">
    <name type="scientific">Vanilla planifolia</name>
    <name type="common">Vanilla</name>
    <dbReference type="NCBI Taxonomy" id="51239"/>
    <lineage>
        <taxon>Eukaryota</taxon>
        <taxon>Viridiplantae</taxon>
        <taxon>Streptophyta</taxon>
        <taxon>Embryophyta</taxon>
        <taxon>Tracheophyta</taxon>
        <taxon>Spermatophyta</taxon>
        <taxon>Magnoliopsida</taxon>
        <taxon>Liliopsida</taxon>
        <taxon>Asparagales</taxon>
        <taxon>Orchidaceae</taxon>
        <taxon>Vanilloideae</taxon>
        <taxon>Vanilleae</taxon>
        <taxon>Vanilla</taxon>
    </lineage>
</organism>
<comment type="caution">
    <text evidence="4">The sequence shown here is derived from an EMBL/GenBank/DDBJ whole genome shotgun (WGS) entry which is preliminary data.</text>
</comment>
<dbReference type="Pfam" id="PF20256">
    <property type="entry name" value="MoCoBD_2"/>
    <property type="match status" value="1"/>
</dbReference>
<feature type="domain" description="Aldehyde oxidase/xanthine dehydrogenase second molybdopterin binding" evidence="2">
    <location>
        <begin position="7"/>
        <end position="126"/>
    </location>
</feature>
<evidence type="ECO:0000313" key="4">
    <source>
        <dbReference type="EMBL" id="KAG0475459.1"/>
    </source>
</evidence>
<keyword evidence="1" id="KW-0500">Molybdenum</keyword>
<dbReference type="AlphaFoldDB" id="A0A835QMT3"/>
<dbReference type="GO" id="GO:0016491">
    <property type="term" value="F:oxidoreductase activity"/>
    <property type="evidence" value="ECO:0007669"/>
    <property type="project" value="InterPro"/>
</dbReference>
<dbReference type="OrthoDB" id="689496at2759"/>
<dbReference type="PANTHER" id="PTHR11908">
    <property type="entry name" value="XANTHINE DEHYDROGENASE"/>
    <property type="match status" value="1"/>
</dbReference>
<gene>
    <name evidence="4" type="ORF">HPP92_015145</name>
    <name evidence="3" type="ORF">HPP92_015652</name>
</gene>
<evidence type="ECO:0000313" key="3">
    <source>
        <dbReference type="EMBL" id="KAG0473795.1"/>
    </source>
</evidence>
<name>A0A835QMT3_VANPL</name>
<reference evidence="5 6" key="1">
    <citation type="journal article" date="2020" name="Nat. Food">
        <title>A phased Vanilla planifolia genome enables genetic improvement of flavour and production.</title>
        <authorList>
            <person name="Hasing T."/>
            <person name="Tang H."/>
            <person name="Brym M."/>
            <person name="Khazi F."/>
            <person name="Huang T."/>
            <person name="Chambers A.H."/>
        </authorList>
    </citation>
    <scope>NUCLEOTIDE SEQUENCE [LARGE SCALE GENOMIC DNA]</scope>
    <source>
        <tissue evidence="4">Leaf</tissue>
    </source>
</reference>